<reference evidence="3" key="1">
    <citation type="journal article" date="2019" name="Int. J. Syst. Evol. Microbiol.">
        <title>The Global Catalogue of Microorganisms (GCM) 10K type strain sequencing project: providing services to taxonomists for standard genome sequencing and annotation.</title>
        <authorList>
            <consortium name="The Broad Institute Genomics Platform"/>
            <consortium name="The Broad Institute Genome Sequencing Center for Infectious Disease"/>
            <person name="Wu L."/>
            <person name="Ma J."/>
        </authorList>
    </citation>
    <scope>NUCLEOTIDE SEQUENCE [LARGE SCALE GENOMIC DNA]</scope>
    <source>
        <strain evidence="3">JCM 18326</strain>
    </source>
</reference>
<keyword evidence="3" id="KW-1185">Reference proteome</keyword>
<dbReference type="Proteomes" id="UP001500298">
    <property type="component" value="Unassembled WGS sequence"/>
</dbReference>
<evidence type="ECO:0000313" key="3">
    <source>
        <dbReference type="Proteomes" id="UP001500298"/>
    </source>
</evidence>
<gene>
    <name evidence="2" type="ORF">GCM10023331_41260</name>
</gene>
<accession>A0ABP9DNC9</accession>
<feature type="compositionally biased region" description="Basic and acidic residues" evidence="1">
    <location>
        <begin position="231"/>
        <end position="259"/>
    </location>
</feature>
<name>A0ABP9DNC9_9BACT</name>
<sequence>MDPLAKLFPWNSVYAFAEGDVIRSIDLEGGEKLIVVDDQASQKVWKSFLNVISHDDLLYRELFEEITKQELEDKIHIYYSSHKGRGGIFYGNDGITFTTKNFLSKWTENIIGYETAKNKRERARYDRSEVVRYFTYMKQIHLDKREIYDKIQSNINIFYIGSNSKDPLLEQELAILHEIYLHLKKYDNMNNPEDHVWGYGKAQYADGSNKRHSPSYKETDPTSRMGKIQRRYIETRSNMKDIKEKKDEAYKNSVIERTKNMGPNSVD</sequence>
<proteinExistence type="predicted"/>
<organism evidence="2 3">
    <name type="scientific">Algivirga pacifica</name>
    <dbReference type="NCBI Taxonomy" id="1162670"/>
    <lineage>
        <taxon>Bacteria</taxon>
        <taxon>Pseudomonadati</taxon>
        <taxon>Bacteroidota</taxon>
        <taxon>Cytophagia</taxon>
        <taxon>Cytophagales</taxon>
        <taxon>Flammeovirgaceae</taxon>
        <taxon>Algivirga</taxon>
    </lineage>
</organism>
<comment type="caution">
    <text evidence="2">The sequence shown here is derived from an EMBL/GenBank/DDBJ whole genome shotgun (WGS) entry which is preliminary data.</text>
</comment>
<evidence type="ECO:0000313" key="2">
    <source>
        <dbReference type="EMBL" id="GAA4852567.1"/>
    </source>
</evidence>
<dbReference type="EMBL" id="BAABJX010000074">
    <property type="protein sequence ID" value="GAA4852567.1"/>
    <property type="molecule type" value="Genomic_DNA"/>
</dbReference>
<evidence type="ECO:0000256" key="1">
    <source>
        <dbReference type="SAM" id="MobiDB-lite"/>
    </source>
</evidence>
<feature type="region of interest" description="Disordered" evidence="1">
    <location>
        <begin position="204"/>
        <end position="267"/>
    </location>
</feature>
<protein>
    <submittedName>
        <fullName evidence="2">Uncharacterized protein</fullName>
    </submittedName>
</protein>